<gene>
    <name evidence="2" type="ORF">WQE_51742</name>
</gene>
<organism evidence="2 3">
    <name type="scientific">Paraburkholderia hospita</name>
    <dbReference type="NCBI Taxonomy" id="169430"/>
    <lineage>
        <taxon>Bacteria</taxon>
        <taxon>Pseudomonadati</taxon>
        <taxon>Pseudomonadota</taxon>
        <taxon>Betaproteobacteria</taxon>
        <taxon>Burkholderiales</taxon>
        <taxon>Burkholderiaceae</taxon>
        <taxon>Paraburkholderia</taxon>
    </lineage>
</organism>
<evidence type="ECO:0000256" key="1">
    <source>
        <dbReference type="SAM" id="MobiDB-lite"/>
    </source>
</evidence>
<name>A0ABN0F359_9BURK</name>
<feature type="compositionally biased region" description="Polar residues" evidence="1">
    <location>
        <begin position="47"/>
        <end position="59"/>
    </location>
</feature>
<dbReference type="EMBL" id="AKAU01000329">
    <property type="protein sequence ID" value="EIM93009.1"/>
    <property type="molecule type" value="Genomic_DNA"/>
</dbReference>
<protein>
    <submittedName>
        <fullName evidence="2">Uncharacterized protein</fullName>
    </submittedName>
</protein>
<proteinExistence type="predicted"/>
<sequence length="109" mass="11200">MAPELADDALRITAMPFDDGAGMVRVVSLDPVGGVIGSPPSAAFAGSGTSRTGSEQQNPRAEANTARLKRIDMVVCLPQSTADNARAIRGPGLLIQGASCMARADARYA</sequence>
<accession>A0ABN0F359</accession>
<evidence type="ECO:0000313" key="3">
    <source>
        <dbReference type="Proteomes" id="UP000004980"/>
    </source>
</evidence>
<comment type="caution">
    <text evidence="2">The sequence shown here is derived from an EMBL/GenBank/DDBJ whole genome shotgun (WGS) entry which is preliminary data.</text>
</comment>
<feature type="region of interest" description="Disordered" evidence="1">
    <location>
        <begin position="40"/>
        <end position="60"/>
    </location>
</feature>
<evidence type="ECO:0000313" key="2">
    <source>
        <dbReference type="EMBL" id="EIM93009.1"/>
    </source>
</evidence>
<keyword evidence="3" id="KW-1185">Reference proteome</keyword>
<reference evidence="2 3" key="1">
    <citation type="journal article" date="2012" name="J. Bacteriol.">
        <title>Draft Genome Sequence of the Soil Bacterium Burkholderia terrae Strain BS001, Which Interacts with Fungal Surface Structures.</title>
        <authorList>
            <person name="Nazir R."/>
            <person name="Hansen M.A."/>
            <person name="Sorensen S."/>
            <person name="van Elsas J.D."/>
        </authorList>
    </citation>
    <scope>NUCLEOTIDE SEQUENCE [LARGE SCALE GENOMIC DNA]</scope>
    <source>
        <strain evidence="2 3">BS001</strain>
    </source>
</reference>
<dbReference type="Proteomes" id="UP000004980">
    <property type="component" value="Unassembled WGS sequence"/>
</dbReference>